<dbReference type="AlphaFoldDB" id="A0A553BPB0"/>
<proteinExistence type="predicted"/>
<dbReference type="InterPro" id="IPR011990">
    <property type="entry name" value="TPR-like_helical_dom_sf"/>
</dbReference>
<dbReference type="SUPFAM" id="SSF48452">
    <property type="entry name" value="TPR-like"/>
    <property type="match status" value="1"/>
</dbReference>
<dbReference type="Gene3D" id="1.25.40.10">
    <property type="entry name" value="Tetratricopeptide repeat domain"/>
    <property type="match status" value="1"/>
</dbReference>
<gene>
    <name evidence="2" type="ORF">FNW11_08010</name>
    <name evidence="1" type="ORF">FNW12_09425</name>
</gene>
<dbReference type="Proteomes" id="UP000318528">
    <property type="component" value="Unassembled WGS sequence"/>
</dbReference>
<evidence type="ECO:0000313" key="2">
    <source>
        <dbReference type="EMBL" id="TRX10093.1"/>
    </source>
</evidence>
<dbReference type="EMBL" id="VJZL01000011">
    <property type="protein sequence ID" value="TRX10093.1"/>
    <property type="molecule type" value="Genomic_DNA"/>
</dbReference>
<protein>
    <submittedName>
        <fullName evidence="2">Tetratricopeptide repeat protein</fullName>
    </submittedName>
</protein>
<comment type="caution">
    <text evidence="2">The sequence shown here is derived from an EMBL/GenBank/DDBJ whole genome shotgun (WGS) entry which is preliminary data.</text>
</comment>
<evidence type="ECO:0000313" key="1">
    <source>
        <dbReference type="EMBL" id="TRX06152.1"/>
    </source>
</evidence>
<sequence>MNIQKIALIVLTTISFQSVFSQKDGYWDKTRATTEEITVSARDRIIIKTQDFPEGTTEVVYRITLLDKNQQMAGSLVSVLKAIPDPTGISQGSAGAVFILSKISGDDKCKYAVFSSADLAVKYKENGKTDDACLVQDTPVSKDAKRLSREKSACMKSNSGNLWFGFESKNWIMNQKIILEVVPWVDNKLSRGWTLENRKQIIDQCKTSNMAQKMTNSDDFCVCILDKIQSKYKFKEFQNLLAIERSKAFKDFGNSCFGETSFSKGVYDDLRKQASLLVKQGEQGGAIMKLTTIINDGKATALDYNAIGNSYILTKQYGKAIKFLKEGEKLDDSELLIKLNLAHAYLLNDNYASAKAIYKEYQSQNVTDSLSWIQKVKQDFETFKKVGIQNDDFERVLKLIEK</sequence>
<keyword evidence="3" id="KW-1185">Reference proteome</keyword>
<dbReference type="RefSeq" id="WP_143387338.1">
    <property type="nucleotide sequence ID" value="NZ_VJZL01000011.1"/>
</dbReference>
<dbReference type="SMART" id="SM00028">
    <property type="entry name" value="TPR"/>
    <property type="match status" value="2"/>
</dbReference>
<dbReference type="Proteomes" id="UP000318669">
    <property type="component" value="Unassembled WGS sequence"/>
</dbReference>
<evidence type="ECO:0000313" key="4">
    <source>
        <dbReference type="Proteomes" id="UP000318669"/>
    </source>
</evidence>
<accession>A0A553BPB0</accession>
<dbReference type="InterPro" id="IPR019734">
    <property type="entry name" value="TPR_rpt"/>
</dbReference>
<dbReference type="OrthoDB" id="1451408at2"/>
<reference evidence="3 4" key="1">
    <citation type="submission" date="2019-07" db="EMBL/GenBank/DDBJ databases">
        <title>Novel species of Flavobacterium.</title>
        <authorList>
            <person name="Liu Q."/>
            <person name="Xin Y.-H."/>
        </authorList>
    </citation>
    <scope>NUCLEOTIDE SEQUENCE [LARGE SCALE GENOMIC DNA]</scope>
    <source>
        <strain evidence="1 3">GSP39</strain>
        <strain evidence="2 4">GSR22</strain>
    </source>
</reference>
<organism evidence="2 4">
    <name type="scientific">Flavobacterium gawalongense</name>
    <dbReference type="NCBI Taxonomy" id="2594432"/>
    <lineage>
        <taxon>Bacteria</taxon>
        <taxon>Pseudomonadati</taxon>
        <taxon>Bacteroidota</taxon>
        <taxon>Flavobacteriia</taxon>
        <taxon>Flavobacteriales</taxon>
        <taxon>Flavobacteriaceae</taxon>
        <taxon>Flavobacterium</taxon>
    </lineage>
</organism>
<evidence type="ECO:0000313" key="3">
    <source>
        <dbReference type="Proteomes" id="UP000318528"/>
    </source>
</evidence>
<name>A0A553BPB0_9FLAO</name>
<dbReference type="EMBL" id="VJZN01000013">
    <property type="protein sequence ID" value="TRX06152.1"/>
    <property type="molecule type" value="Genomic_DNA"/>
</dbReference>